<dbReference type="EC" id="4.1.1.48" evidence="3"/>
<dbReference type="PANTHER" id="PTHR22854">
    <property type="entry name" value="TRYPTOPHAN BIOSYNTHESIS PROTEIN"/>
    <property type="match status" value="1"/>
</dbReference>
<dbReference type="PANTHER" id="PTHR22854:SF2">
    <property type="entry name" value="INDOLE-3-GLYCEROL-PHOSPHATE SYNTHASE"/>
    <property type="match status" value="1"/>
</dbReference>
<keyword evidence="6" id="KW-0822">Tryptophan biosynthesis</keyword>
<feature type="domain" description="Indole-3-glycerol phosphate synthase" evidence="10">
    <location>
        <begin position="205"/>
        <end position="353"/>
    </location>
</feature>
<evidence type="ECO:0000313" key="12">
    <source>
        <dbReference type="Proteomes" id="UP001054889"/>
    </source>
</evidence>
<name>A0AAV5EV98_ELECO</name>
<dbReference type="InterPro" id="IPR013785">
    <property type="entry name" value="Aldolase_TIM"/>
</dbReference>
<proteinExistence type="predicted"/>
<dbReference type="GO" id="GO:0004640">
    <property type="term" value="F:phosphoribosylanthranilate isomerase activity"/>
    <property type="evidence" value="ECO:0007669"/>
    <property type="project" value="TreeGrafter"/>
</dbReference>
<dbReference type="Pfam" id="PF00218">
    <property type="entry name" value="IGPS"/>
    <property type="match status" value="2"/>
</dbReference>
<feature type="domain" description="Indole-3-glycerol phosphate synthase" evidence="10">
    <location>
        <begin position="137"/>
        <end position="204"/>
    </location>
</feature>
<keyword evidence="4" id="KW-0028">Amino-acid biosynthesis</keyword>
<feature type="region of interest" description="Disordered" evidence="9">
    <location>
        <begin position="40"/>
        <end position="62"/>
    </location>
</feature>
<sequence>MEALAVGSAPPRPGLAAPTRYSNVRRPRTLAIAAAGRPFAPRLTWNPPPETGARAPRLPAAPAPRWLGSEVDAVATSSHATDPAADAASAGAPAEIAGVDGIRIRRRPVTGPPVHYVGPFQFRLENEGNTPRNILEKIVWDKDVEMKERRPLYMLKGPLEAAPPARDFVGALKASYDRTGVPALIAEVKKASPSRGVLREDFDPGSFDYLEAIRRAGVKCSLLCKEFIIDAWQLYYARSKCADAVLLIAAVLPDRDIKFHDEREMDRVLGIDGVQLIGINNRNLETFEVDIGNTKKLLEGERGQIIAQNNIIVVGESGLFTPDHISFVQNAGVKAVLVGESLIKQEDPGKAITGLFGKDISHASAA</sequence>
<evidence type="ECO:0000256" key="9">
    <source>
        <dbReference type="SAM" id="MobiDB-lite"/>
    </source>
</evidence>
<gene>
    <name evidence="11" type="primary">gb15344</name>
    <name evidence="11" type="ORF">PR202_gb15344</name>
</gene>
<feature type="compositionally biased region" description="Low complexity" evidence="9">
    <location>
        <begin position="53"/>
        <end position="62"/>
    </location>
</feature>
<evidence type="ECO:0000256" key="7">
    <source>
        <dbReference type="ARBA" id="ARBA00023141"/>
    </source>
</evidence>
<evidence type="ECO:0000256" key="4">
    <source>
        <dbReference type="ARBA" id="ARBA00022605"/>
    </source>
</evidence>
<evidence type="ECO:0000313" key="11">
    <source>
        <dbReference type="EMBL" id="GJN27329.1"/>
    </source>
</evidence>
<evidence type="ECO:0000256" key="1">
    <source>
        <dbReference type="ARBA" id="ARBA00001633"/>
    </source>
</evidence>
<organism evidence="11 12">
    <name type="scientific">Eleusine coracana subsp. coracana</name>
    <dbReference type="NCBI Taxonomy" id="191504"/>
    <lineage>
        <taxon>Eukaryota</taxon>
        <taxon>Viridiplantae</taxon>
        <taxon>Streptophyta</taxon>
        <taxon>Embryophyta</taxon>
        <taxon>Tracheophyta</taxon>
        <taxon>Spermatophyta</taxon>
        <taxon>Magnoliopsida</taxon>
        <taxon>Liliopsida</taxon>
        <taxon>Poales</taxon>
        <taxon>Poaceae</taxon>
        <taxon>PACMAD clade</taxon>
        <taxon>Chloridoideae</taxon>
        <taxon>Cynodonteae</taxon>
        <taxon>Eleusininae</taxon>
        <taxon>Eleusine</taxon>
    </lineage>
</organism>
<protein>
    <recommendedName>
        <fullName evidence="3">indole-3-glycerol-phosphate synthase</fullName>
        <ecNumber evidence="3">4.1.1.48</ecNumber>
    </recommendedName>
</protein>
<evidence type="ECO:0000256" key="3">
    <source>
        <dbReference type="ARBA" id="ARBA00012362"/>
    </source>
</evidence>
<keyword evidence="7" id="KW-0057">Aromatic amino acid biosynthesis</keyword>
<dbReference type="InterPro" id="IPR001468">
    <property type="entry name" value="Indole-3-GlycerolPSynthase_CS"/>
</dbReference>
<comment type="caution">
    <text evidence="11">The sequence shown here is derived from an EMBL/GenBank/DDBJ whole genome shotgun (WGS) entry which is preliminary data.</text>
</comment>
<evidence type="ECO:0000256" key="5">
    <source>
        <dbReference type="ARBA" id="ARBA00022793"/>
    </source>
</evidence>
<keyword evidence="12" id="KW-1185">Reference proteome</keyword>
<dbReference type="GO" id="GO:0000162">
    <property type="term" value="P:L-tryptophan biosynthetic process"/>
    <property type="evidence" value="ECO:0007669"/>
    <property type="project" value="UniProtKB-KW"/>
</dbReference>
<dbReference type="EMBL" id="BQKI01000079">
    <property type="protein sequence ID" value="GJN27329.1"/>
    <property type="molecule type" value="Genomic_DNA"/>
</dbReference>
<comment type="pathway">
    <text evidence="2">Amino-acid biosynthesis; L-tryptophan biosynthesis; L-tryptophan from chorismate: step 4/5.</text>
</comment>
<dbReference type="InterPro" id="IPR011060">
    <property type="entry name" value="RibuloseP-bd_barrel"/>
</dbReference>
<dbReference type="GO" id="GO:0004425">
    <property type="term" value="F:indole-3-glycerol-phosphate synthase activity"/>
    <property type="evidence" value="ECO:0007669"/>
    <property type="project" value="UniProtKB-EC"/>
</dbReference>
<dbReference type="Gene3D" id="3.20.20.70">
    <property type="entry name" value="Aldolase class I"/>
    <property type="match status" value="3"/>
</dbReference>
<accession>A0AAV5EV98</accession>
<dbReference type="CDD" id="cd00331">
    <property type="entry name" value="IGPS"/>
    <property type="match status" value="1"/>
</dbReference>
<dbReference type="InterPro" id="IPR045186">
    <property type="entry name" value="Indole-3-glycerol_P_synth"/>
</dbReference>
<dbReference type="AlphaFoldDB" id="A0AAV5EV98"/>
<reference evidence="11" key="1">
    <citation type="journal article" date="2018" name="DNA Res.">
        <title>Multiple hybrid de novo genome assembly of finger millet, an orphan allotetraploid crop.</title>
        <authorList>
            <person name="Hatakeyama M."/>
            <person name="Aluri S."/>
            <person name="Balachadran M.T."/>
            <person name="Sivarajan S.R."/>
            <person name="Patrignani A."/>
            <person name="Gruter S."/>
            <person name="Poveda L."/>
            <person name="Shimizu-Inatsugi R."/>
            <person name="Baeten J."/>
            <person name="Francoijs K.J."/>
            <person name="Nataraja K.N."/>
            <person name="Reddy Y.A.N."/>
            <person name="Phadnis S."/>
            <person name="Ravikumar R.L."/>
            <person name="Schlapbach R."/>
            <person name="Sreeman S.M."/>
            <person name="Shimizu K.K."/>
        </authorList>
    </citation>
    <scope>NUCLEOTIDE SEQUENCE</scope>
</reference>
<dbReference type="PROSITE" id="PS00614">
    <property type="entry name" value="IGPS"/>
    <property type="match status" value="1"/>
</dbReference>
<reference evidence="11" key="2">
    <citation type="submission" date="2021-12" db="EMBL/GenBank/DDBJ databases">
        <title>Resequencing data analysis of finger millet.</title>
        <authorList>
            <person name="Hatakeyama M."/>
            <person name="Aluri S."/>
            <person name="Balachadran M.T."/>
            <person name="Sivarajan S.R."/>
            <person name="Poveda L."/>
            <person name="Shimizu-Inatsugi R."/>
            <person name="Schlapbach R."/>
            <person name="Sreeman S.M."/>
            <person name="Shimizu K.K."/>
        </authorList>
    </citation>
    <scope>NUCLEOTIDE SEQUENCE</scope>
</reference>
<comment type="catalytic activity">
    <reaction evidence="1">
        <text>1-(2-carboxyphenylamino)-1-deoxy-D-ribulose 5-phosphate + H(+) = (1S,2R)-1-C-(indol-3-yl)glycerol 3-phosphate + CO2 + H2O</text>
        <dbReference type="Rhea" id="RHEA:23476"/>
        <dbReference type="ChEBI" id="CHEBI:15377"/>
        <dbReference type="ChEBI" id="CHEBI:15378"/>
        <dbReference type="ChEBI" id="CHEBI:16526"/>
        <dbReference type="ChEBI" id="CHEBI:58613"/>
        <dbReference type="ChEBI" id="CHEBI:58866"/>
        <dbReference type="EC" id="4.1.1.48"/>
    </reaction>
</comment>
<dbReference type="Proteomes" id="UP001054889">
    <property type="component" value="Unassembled WGS sequence"/>
</dbReference>
<keyword evidence="5" id="KW-0210">Decarboxylase</keyword>
<evidence type="ECO:0000256" key="2">
    <source>
        <dbReference type="ARBA" id="ARBA00004696"/>
    </source>
</evidence>
<dbReference type="SUPFAM" id="SSF51366">
    <property type="entry name" value="Ribulose-phoshate binding barrel"/>
    <property type="match status" value="1"/>
</dbReference>
<evidence type="ECO:0000256" key="6">
    <source>
        <dbReference type="ARBA" id="ARBA00022822"/>
    </source>
</evidence>
<dbReference type="InterPro" id="IPR013798">
    <property type="entry name" value="Indole-3-glycerol_P_synth_dom"/>
</dbReference>
<evidence type="ECO:0000256" key="8">
    <source>
        <dbReference type="ARBA" id="ARBA00023239"/>
    </source>
</evidence>
<keyword evidence="8" id="KW-0456">Lyase</keyword>
<evidence type="ECO:0000259" key="10">
    <source>
        <dbReference type="Pfam" id="PF00218"/>
    </source>
</evidence>